<proteinExistence type="predicted"/>
<dbReference type="Proteomes" id="UP000751190">
    <property type="component" value="Unassembled WGS sequence"/>
</dbReference>
<dbReference type="OrthoDB" id="10608932at2759"/>
<dbReference type="Pfam" id="PF04969">
    <property type="entry name" value="CS"/>
    <property type="match status" value="1"/>
</dbReference>
<dbReference type="CDD" id="cd06467">
    <property type="entry name" value="p23_NUDC_like"/>
    <property type="match status" value="1"/>
</dbReference>
<evidence type="ECO:0000259" key="1">
    <source>
        <dbReference type="PROSITE" id="PS51203"/>
    </source>
</evidence>
<sequence>MEGAAADSDALVVTLISCAAEFKLDKFWADMAKPVDRAISALRSDDRPLAVRELQSALRSLPPADVNAVGLFAAQRRQIVGVLGILGAEETPPPPPPRPPPPPLAPYAFDQDESDVVVAIAVPPSTRKADVMVVFGRTSVRVAVAGHATQPAVLDGTLEHPVDVDGCSWSLGALAIHWASTWHRPPLRRAAWRS</sequence>
<dbReference type="Gene3D" id="2.60.40.790">
    <property type="match status" value="1"/>
</dbReference>
<dbReference type="InterPro" id="IPR008978">
    <property type="entry name" value="HSP20-like_chaperone"/>
</dbReference>
<dbReference type="InterPro" id="IPR007052">
    <property type="entry name" value="CS_dom"/>
</dbReference>
<feature type="domain" description="CS" evidence="1">
    <location>
        <begin position="102"/>
        <end position="194"/>
    </location>
</feature>
<dbReference type="EMBL" id="JAGTXO010000034">
    <property type="protein sequence ID" value="KAG8460192.1"/>
    <property type="molecule type" value="Genomic_DNA"/>
</dbReference>
<dbReference type="SUPFAM" id="SSF49764">
    <property type="entry name" value="HSP20-like chaperones"/>
    <property type="match status" value="1"/>
</dbReference>
<gene>
    <name evidence="2" type="ORF">KFE25_004440</name>
</gene>
<reference evidence="2" key="1">
    <citation type="submission" date="2021-05" db="EMBL/GenBank/DDBJ databases">
        <title>The genome of the haptophyte Pavlova lutheri (Diacronema luteri, Pavlovales) - a model for lipid biosynthesis in eukaryotic algae.</title>
        <authorList>
            <person name="Hulatt C.J."/>
            <person name="Posewitz M.C."/>
        </authorList>
    </citation>
    <scope>NUCLEOTIDE SEQUENCE</scope>
    <source>
        <strain evidence="2">NIVA-4/92</strain>
    </source>
</reference>
<protein>
    <recommendedName>
        <fullName evidence="1">CS domain-containing protein</fullName>
    </recommendedName>
</protein>
<comment type="caution">
    <text evidence="2">The sequence shown here is derived from an EMBL/GenBank/DDBJ whole genome shotgun (WGS) entry which is preliminary data.</text>
</comment>
<accession>A0A8J6C2V6</accession>
<dbReference type="PROSITE" id="PS51203">
    <property type="entry name" value="CS"/>
    <property type="match status" value="1"/>
</dbReference>
<name>A0A8J6C2V6_DIALT</name>
<keyword evidence="3" id="KW-1185">Reference proteome</keyword>
<evidence type="ECO:0000313" key="2">
    <source>
        <dbReference type="EMBL" id="KAG8460192.1"/>
    </source>
</evidence>
<evidence type="ECO:0000313" key="3">
    <source>
        <dbReference type="Proteomes" id="UP000751190"/>
    </source>
</evidence>
<dbReference type="AlphaFoldDB" id="A0A8J6C2V6"/>
<organism evidence="2 3">
    <name type="scientific">Diacronema lutheri</name>
    <name type="common">Unicellular marine alga</name>
    <name type="synonym">Monochrysis lutheri</name>
    <dbReference type="NCBI Taxonomy" id="2081491"/>
    <lineage>
        <taxon>Eukaryota</taxon>
        <taxon>Haptista</taxon>
        <taxon>Haptophyta</taxon>
        <taxon>Pavlovophyceae</taxon>
        <taxon>Pavlovales</taxon>
        <taxon>Pavlovaceae</taxon>
        <taxon>Diacronema</taxon>
    </lineage>
</organism>